<gene>
    <name evidence="2" type="ORF">SNEC2469_LOCUS7760</name>
</gene>
<proteinExistence type="predicted"/>
<dbReference type="OrthoDB" id="10403541at2759"/>
<accession>A0A812NB18</accession>
<keyword evidence="3" id="KW-1185">Reference proteome</keyword>
<protein>
    <submittedName>
        <fullName evidence="2">Uncharacterized protein</fullName>
    </submittedName>
</protein>
<evidence type="ECO:0000313" key="3">
    <source>
        <dbReference type="Proteomes" id="UP000601435"/>
    </source>
</evidence>
<feature type="compositionally biased region" description="Basic and acidic residues" evidence="1">
    <location>
        <begin position="32"/>
        <end position="43"/>
    </location>
</feature>
<comment type="caution">
    <text evidence="2">The sequence shown here is derived from an EMBL/GenBank/DDBJ whole genome shotgun (WGS) entry which is preliminary data.</text>
</comment>
<organism evidence="2 3">
    <name type="scientific">Symbiodinium necroappetens</name>
    <dbReference type="NCBI Taxonomy" id="1628268"/>
    <lineage>
        <taxon>Eukaryota</taxon>
        <taxon>Sar</taxon>
        <taxon>Alveolata</taxon>
        <taxon>Dinophyceae</taxon>
        <taxon>Suessiales</taxon>
        <taxon>Symbiodiniaceae</taxon>
        <taxon>Symbiodinium</taxon>
    </lineage>
</organism>
<feature type="region of interest" description="Disordered" evidence="1">
    <location>
        <begin position="337"/>
        <end position="366"/>
    </location>
</feature>
<evidence type="ECO:0000313" key="2">
    <source>
        <dbReference type="EMBL" id="CAE7311814.1"/>
    </source>
</evidence>
<dbReference type="EMBL" id="CAJNJA010013060">
    <property type="protein sequence ID" value="CAE7311814.1"/>
    <property type="molecule type" value="Genomic_DNA"/>
</dbReference>
<reference evidence="2" key="1">
    <citation type="submission" date="2021-02" db="EMBL/GenBank/DDBJ databases">
        <authorList>
            <person name="Dougan E. K."/>
            <person name="Rhodes N."/>
            <person name="Thang M."/>
            <person name="Chan C."/>
        </authorList>
    </citation>
    <scope>NUCLEOTIDE SEQUENCE</scope>
</reference>
<dbReference type="AlphaFoldDB" id="A0A812NB18"/>
<feature type="region of interest" description="Disordered" evidence="1">
    <location>
        <begin position="27"/>
        <end position="73"/>
    </location>
</feature>
<evidence type="ECO:0000256" key="1">
    <source>
        <dbReference type="SAM" id="MobiDB-lite"/>
    </source>
</evidence>
<dbReference type="Proteomes" id="UP000601435">
    <property type="component" value="Unassembled WGS sequence"/>
</dbReference>
<name>A0A812NB18_9DINO</name>
<sequence length="390" mass="43828">MGQLPCNGCGKHGRDRCICGPGKFAPVKRKHDSIENEKTKEPPKPINPHAKLLKANEGEGDGKSNVSEPPLTRDQRLHMQLQIEKLRFERAVRLQKVAEDIKSETDRRAGFKAAEARDKKASHQTNVLALDPVHLAMTCEYASARKRTASSRQLRLILRKLTAHDAEAMAGRWGPVYHGGSPPALNWEEKRARQQLEDRSMRQSDAQKLLADLNPQALLPVGTTSNEALHHEIKTWFRETQKLHQATLRLKLGMLKLGNTLSHNRALYHPTTRQMPEAELVARASASVGWSTEEWRAWCQELLNVRMPQKAALPLQQQREAQVRRVQAAALKKPAAAGVAAGMKRKRGRSYQQPVRSDLGSGAHRKSRRLQGNMAERHAAHQHPHEVCFA</sequence>